<organism evidence="1 2">
    <name type="scientific">Myxococcus fulvus</name>
    <dbReference type="NCBI Taxonomy" id="33"/>
    <lineage>
        <taxon>Bacteria</taxon>
        <taxon>Pseudomonadati</taxon>
        <taxon>Myxococcota</taxon>
        <taxon>Myxococcia</taxon>
        <taxon>Myxococcales</taxon>
        <taxon>Cystobacterineae</taxon>
        <taxon>Myxococcaceae</taxon>
        <taxon>Myxococcus</taxon>
    </lineage>
</organism>
<proteinExistence type="predicted"/>
<protein>
    <submittedName>
        <fullName evidence="1">Uncharacterized protein</fullName>
    </submittedName>
</protein>
<accession>A0A511T260</accession>
<evidence type="ECO:0000313" key="1">
    <source>
        <dbReference type="EMBL" id="GEN08241.1"/>
    </source>
</evidence>
<gene>
    <name evidence="1" type="ORF">MFU01_32780</name>
</gene>
<dbReference type="Proteomes" id="UP000321514">
    <property type="component" value="Unassembled WGS sequence"/>
</dbReference>
<dbReference type="AlphaFoldDB" id="A0A511T260"/>
<comment type="caution">
    <text evidence="1">The sequence shown here is derived from an EMBL/GenBank/DDBJ whole genome shotgun (WGS) entry which is preliminary data.</text>
</comment>
<dbReference type="RefSeq" id="WP_245772410.1">
    <property type="nucleotide sequence ID" value="NZ_BJXR01000027.1"/>
</dbReference>
<dbReference type="EMBL" id="BJXR01000027">
    <property type="protein sequence ID" value="GEN08241.1"/>
    <property type="molecule type" value="Genomic_DNA"/>
</dbReference>
<sequence length="285" mass="30633">MAAVLCAAGCSGAPGEEQAPLDLNPSSQEEARLTLQRIRELHDEDPVAALDAARRLGPRLDALNHLIARVEVAPEHFVDFYELKPDGILVSESGRLGEGSVLGDRELAAHSSAELYRQLTGGAVPPAALLRAQGHREVSSGSRAPAWAAVEPEARSSAAEASLLNSFCYPSGDFVKCWLNVAGNGWASANSKSSFAKVEAWGTVAGIWFSYELSVNGSWNINPGYWRSFSAYSGSYATCPPLVACGNFEYYIRNHRWDTFNNAGGGYHATLAFRWNCSYGLCGSP</sequence>
<reference evidence="1 2" key="1">
    <citation type="submission" date="2019-07" db="EMBL/GenBank/DDBJ databases">
        <title>Whole genome shotgun sequence of Myxococcus fulvus NBRC 100333.</title>
        <authorList>
            <person name="Hosoyama A."/>
            <person name="Uohara A."/>
            <person name="Ohji S."/>
            <person name="Ichikawa N."/>
        </authorList>
    </citation>
    <scope>NUCLEOTIDE SEQUENCE [LARGE SCALE GENOMIC DNA]</scope>
    <source>
        <strain evidence="1 2">NBRC 100333</strain>
    </source>
</reference>
<name>A0A511T260_MYXFU</name>
<evidence type="ECO:0000313" key="2">
    <source>
        <dbReference type="Proteomes" id="UP000321514"/>
    </source>
</evidence>